<dbReference type="InterPro" id="IPR008334">
    <property type="entry name" value="5'-Nucleotdase_C"/>
</dbReference>
<feature type="domain" description="Calcineurin-like phosphoesterase" evidence="7">
    <location>
        <begin position="30"/>
        <end position="248"/>
    </location>
</feature>
<keyword evidence="10" id="KW-1185">Reference proteome</keyword>
<dbReference type="FunFam" id="3.60.21.10:FF:000020">
    <property type="entry name" value="NT5E isoform 4"/>
    <property type="match status" value="1"/>
</dbReference>
<evidence type="ECO:0000259" key="8">
    <source>
        <dbReference type="Pfam" id="PF02872"/>
    </source>
</evidence>
<dbReference type="Gene3D" id="3.90.780.10">
    <property type="entry name" value="5'-Nucleotidase, C-terminal domain"/>
    <property type="match status" value="1"/>
</dbReference>
<keyword evidence="3 6" id="KW-0732">Signal</keyword>
<dbReference type="Pfam" id="PF02872">
    <property type="entry name" value="5_nucleotid_C"/>
    <property type="match status" value="1"/>
</dbReference>
<comment type="caution">
    <text evidence="9">The sequence shown here is derived from an EMBL/GenBank/DDBJ whole genome shotgun (WGS) entry which is preliminary data.</text>
</comment>
<dbReference type="GO" id="GO:0046872">
    <property type="term" value="F:metal ion binding"/>
    <property type="evidence" value="ECO:0007669"/>
    <property type="project" value="UniProtKB-KW"/>
</dbReference>
<keyword evidence="4 6" id="KW-0547">Nucleotide-binding</keyword>
<feature type="signal peptide" evidence="6">
    <location>
        <begin position="1"/>
        <end position="26"/>
    </location>
</feature>
<dbReference type="Pfam" id="PF00149">
    <property type="entry name" value="Metallophos"/>
    <property type="match status" value="1"/>
</dbReference>
<evidence type="ECO:0000259" key="7">
    <source>
        <dbReference type="Pfam" id="PF00149"/>
    </source>
</evidence>
<dbReference type="PANTHER" id="PTHR11575:SF24">
    <property type="entry name" value="5'-NUCLEOTIDASE"/>
    <property type="match status" value="1"/>
</dbReference>
<name>A0A7V7PNU1_9HYPH</name>
<dbReference type="PANTHER" id="PTHR11575">
    <property type="entry name" value="5'-NUCLEOTIDASE-RELATED"/>
    <property type="match status" value="1"/>
</dbReference>
<dbReference type="InterPro" id="IPR006179">
    <property type="entry name" value="5_nucleotidase/apyrase"/>
</dbReference>
<dbReference type="Gene3D" id="3.60.21.10">
    <property type="match status" value="1"/>
</dbReference>
<dbReference type="InterPro" id="IPR004843">
    <property type="entry name" value="Calcineurin-like_PHP"/>
</dbReference>
<organism evidence="9 10">
    <name type="scientific">Plantimonas leprariae</name>
    <dbReference type="NCBI Taxonomy" id="2615207"/>
    <lineage>
        <taxon>Bacteria</taxon>
        <taxon>Pseudomonadati</taxon>
        <taxon>Pseudomonadota</taxon>
        <taxon>Alphaproteobacteria</taxon>
        <taxon>Hyphomicrobiales</taxon>
        <taxon>Aurantimonadaceae</taxon>
        <taxon>Plantimonas</taxon>
    </lineage>
</organism>
<evidence type="ECO:0000256" key="3">
    <source>
        <dbReference type="ARBA" id="ARBA00022729"/>
    </source>
</evidence>
<dbReference type="EMBL" id="VZDO01000010">
    <property type="protein sequence ID" value="KAB0679403.1"/>
    <property type="molecule type" value="Genomic_DNA"/>
</dbReference>
<dbReference type="InterPro" id="IPR029052">
    <property type="entry name" value="Metallo-depent_PP-like"/>
</dbReference>
<dbReference type="AlphaFoldDB" id="A0A7V7PNU1"/>
<protein>
    <submittedName>
        <fullName evidence="9">Multifunctional 2',3'-cyclic-nucleotide 2'-phosphodiesterase/5'-nucleotidase/3'-nucleotidase</fullName>
    </submittedName>
</protein>
<dbReference type="PRINTS" id="PR01607">
    <property type="entry name" value="APYRASEFAMLY"/>
</dbReference>
<evidence type="ECO:0000313" key="10">
    <source>
        <dbReference type="Proteomes" id="UP000432089"/>
    </source>
</evidence>
<sequence>MRPIHRTLIPFLAAATVATAASPALADFDLTILHINDFHSRIEPINGSDSTCSTKDEAAKKCFGGIARLRTAIEQHKGDGPNVLILDAGDQFQGSLFFTTYKGRDAAEFMNMLGFEAMATGNHEFDDGPATLADFVNRIHFPMLMANADLTAEPNLKAGILPSTVVTKGETKIGIIGLTPRDAAELSSPGRNIRFEDAAPAVTREVARLQDQGVTKIVLLSHSGYEEDKRLAAAVDGIDVIVGGHSHTLLSNTDRKAAGPYPTMVKGPSGREVPIVQAASYGRYLGELHVTFDDAGNVVKAEGQPILLDASIPEDAEFKARVAELAKPLEAVRNEVVGKVAGPVDAARENCRIAECQMGDLVADAMLDRVKDQGVTIAIANGGGLRASIDGGDVTMGEVLTVLPFQNTLATFKLKGSEIVAALEAGVSQVQDLAGRFPQVAGLQIDWSPQTLPNEGRIKAVRVKAGDAWVPIDPAATYGVVSNNYMRNGGDGYAVFAEKAADPYDFGPALETVVIDYLAKQPATYQPYTDGRIKNLDR</sequence>
<feature type="chain" id="PRO_5031587958" evidence="6">
    <location>
        <begin position="27"/>
        <end position="538"/>
    </location>
</feature>
<comment type="similarity">
    <text evidence="1 6">Belongs to the 5'-nucleotidase family.</text>
</comment>
<dbReference type="InterPro" id="IPR006146">
    <property type="entry name" value="5'-Nucleotdase_CS"/>
</dbReference>
<dbReference type="GO" id="GO:0000166">
    <property type="term" value="F:nucleotide binding"/>
    <property type="evidence" value="ECO:0007669"/>
    <property type="project" value="UniProtKB-KW"/>
</dbReference>
<evidence type="ECO:0000256" key="6">
    <source>
        <dbReference type="RuleBase" id="RU362119"/>
    </source>
</evidence>
<dbReference type="SUPFAM" id="SSF55816">
    <property type="entry name" value="5'-nucleotidase (syn. UDP-sugar hydrolase), C-terminal domain"/>
    <property type="match status" value="1"/>
</dbReference>
<evidence type="ECO:0000313" key="9">
    <source>
        <dbReference type="EMBL" id="KAB0679403.1"/>
    </source>
</evidence>
<dbReference type="PROSITE" id="PS00785">
    <property type="entry name" value="5_NUCLEOTIDASE_1"/>
    <property type="match status" value="1"/>
</dbReference>
<reference evidence="9 10" key="1">
    <citation type="submission" date="2019-09" db="EMBL/GenBank/DDBJ databases">
        <title>YIM 132180 draft genome.</title>
        <authorList>
            <person name="Zhang K."/>
        </authorList>
    </citation>
    <scope>NUCLEOTIDE SEQUENCE [LARGE SCALE GENOMIC DNA]</scope>
    <source>
        <strain evidence="9 10">YIM 132180</strain>
    </source>
</reference>
<evidence type="ECO:0000256" key="4">
    <source>
        <dbReference type="ARBA" id="ARBA00022741"/>
    </source>
</evidence>
<evidence type="ECO:0000256" key="2">
    <source>
        <dbReference type="ARBA" id="ARBA00022723"/>
    </source>
</evidence>
<dbReference type="GO" id="GO:0009166">
    <property type="term" value="P:nucleotide catabolic process"/>
    <property type="evidence" value="ECO:0007669"/>
    <property type="project" value="InterPro"/>
</dbReference>
<gene>
    <name evidence="9" type="ORF">F6X38_13810</name>
</gene>
<feature type="domain" description="5'-Nucleotidase C-terminal" evidence="8">
    <location>
        <begin position="336"/>
        <end position="498"/>
    </location>
</feature>
<evidence type="ECO:0000256" key="5">
    <source>
        <dbReference type="ARBA" id="ARBA00022801"/>
    </source>
</evidence>
<dbReference type="SUPFAM" id="SSF56300">
    <property type="entry name" value="Metallo-dependent phosphatases"/>
    <property type="match status" value="1"/>
</dbReference>
<keyword evidence="5 6" id="KW-0378">Hydrolase</keyword>
<proteinExistence type="inferred from homology"/>
<dbReference type="RefSeq" id="WP_150970482.1">
    <property type="nucleotide sequence ID" value="NZ_VZDO01000010.1"/>
</dbReference>
<dbReference type="CDD" id="cd07409">
    <property type="entry name" value="MPP_CD73_N"/>
    <property type="match status" value="1"/>
</dbReference>
<keyword evidence="2" id="KW-0479">Metal-binding</keyword>
<dbReference type="Proteomes" id="UP000432089">
    <property type="component" value="Unassembled WGS sequence"/>
</dbReference>
<accession>A0A7V7PNU1</accession>
<dbReference type="InterPro" id="IPR036907">
    <property type="entry name" value="5'-Nucleotdase_C_sf"/>
</dbReference>
<dbReference type="GO" id="GO:0016788">
    <property type="term" value="F:hydrolase activity, acting on ester bonds"/>
    <property type="evidence" value="ECO:0007669"/>
    <property type="project" value="InterPro"/>
</dbReference>
<evidence type="ECO:0000256" key="1">
    <source>
        <dbReference type="ARBA" id="ARBA00006654"/>
    </source>
</evidence>